<dbReference type="HAMAP" id="MF_01161">
    <property type="entry name" value="tRNA_Ile_lys_synt"/>
    <property type="match status" value="1"/>
</dbReference>
<comment type="catalytic activity">
    <reaction evidence="6 7">
        <text>cytidine(34) in tRNA(Ile2) + L-lysine + ATP = lysidine(34) in tRNA(Ile2) + AMP + diphosphate + H(+)</text>
        <dbReference type="Rhea" id="RHEA:43744"/>
        <dbReference type="Rhea" id="RHEA-COMP:10625"/>
        <dbReference type="Rhea" id="RHEA-COMP:10670"/>
        <dbReference type="ChEBI" id="CHEBI:15378"/>
        <dbReference type="ChEBI" id="CHEBI:30616"/>
        <dbReference type="ChEBI" id="CHEBI:32551"/>
        <dbReference type="ChEBI" id="CHEBI:33019"/>
        <dbReference type="ChEBI" id="CHEBI:82748"/>
        <dbReference type="ChEBI" id="CHEBI:83665"/>
        <dbReference type="ChEBI" id="CHEBI:456215"/>
        <dbReference type="EC" id="6.3.4.19"/>
    </reaction>
</comment>
<dbReference type="Gene3D" id="1.20.59.20">
    <property type="match status" value="1"/>
</dbReference>
<comment type="subcellular location">
    <subcellularLocation>
        <location evidence="7">Cytoplasm</location>
    </subcellularLocation>
</comment>
<evidence type="ECO:0000256" key="4">
    <source>
        <dbReference type="ARBA" id="ARBA00022741"/>
    </source>
</evidence>
<accession>A0A3L8PLR5</accession>
<dbReference type="PANTHER" id="PTHR43033:SF1">
    <property type="entry name" value="TRNA(ILE)-LYSIDINE SYNTHASE-RELATED"/>
    <property type="match status" value="1"/>
</dbReference>
<keyword evidence="4 7" id="KW-0547">Nucleotide-binding</keyword>
<dbReference type="SUPFAM" id="SSF52402">
    <property type="entry name" value="Adenine nucleotide alpha hydrolases-like"/>
    <property type="match status" value="1"/>
</dbReference>
<evidence type="ECO:0000256" key="7">
    <source>
        <dbReference type="HAMAP-Rule" id="MF_01161"/>
    </source>
</evidence>
<keyword evidence="3 7" id="KW-0819">tRNA processing</keyword>
<evidence type="ECO:0000256" key="5">
    <source>
        <dbReference type="ARBA" id="ARBA00022840"/>
    </source>
</evidence>
<evidence type="ECO:0000256" key="1">
    <source>
        <dbReference type="ARBA" id="ARBA00022490"/>
    </source>
</evidence>
<comment type="similarity">
    <text evidence="7">Belongs to the tRNA(Ile)-lysidine synthase family.</text>
</comment>
<dbReference type="GO" id="GO:0032267">
    <property type="term" value="F:tRNA(Ile)-lysidine synthase activity"/>
    <property type="evidence" value="ECO:0007669"/>
    <property type="project" value="UniProtKB-EC"/>
</dbReference>
<dbReference type="Pfam" id="PF01171">
    <property type="entry name" value="ATP_bind_3"/>
    <property type="match status" value="1"/>
</dbReference>
<feature type="domain" description="tRNA(Ile)-lysidine synthase substrate-binding" evidence="9">
    <location>
        <begin position="244"/>
        <end position="309"/>
    </location>
</feature>
<keyword evidence="1 7" id="KW-0963">Cytoplasm</keyword>
<comment type="function">
    <text evidence="7">Ligates lysine onto the cytidine present at position 34 of the AUA codon-specific tRNA(Ile) that contains the anticodon CAU, in an ATP-dependent manner. Cytidine is converted to lysidine, thus changing the amino acid specificity of the tRNA from methionine to isoleucine.</text>
</comment>
<keyword evidence="2 7" id="KW-0436">Ligase</keyword>
<evidence type="ECO:0000313" key="11">
    <source>
        <dbReference type="Proteomes" id="UP000282515"/>
    </source>
</evidence>
<evidence type="ECO:0000256" key="6">
    <source>
        <dbReference type="ARBA" id="ARBA00048539"/>
    </source>
</evidence>
<dbReference type="OrthoDB" id="5244702at2"/>
<dbReference type="InterPro" id="IPR011063">
    <property type="entry name" value="TilS/TtcA_N"/>
</dbReference>
<comment type="domain">
    <text evidence="7">The N-terminal region contains the highly conserved SGGXDS motif, predicted to be a P-loop motif involved in ATP binding.</text>
</comment>
<dbReference type="GO" id="GO:0006400">
    <property type="term" value="P:tRNA modification"/>
    <property type="evidence" value="ECO:0007669"/>
    <property type="project" value="UniProtKB-UniRule"/>
</dbReference>
<dbReference type="GO" id="GO:0005737">
    <property type="term" value="C:cytoplasm"/>
    <property type="evidence" value="ECO:0007669"/>
    <property type="project" value="UniProtKB-SubCell"/>
</dbReference>
<organism evidence="10 11">
    <name type="scientific">Aeromicrobium phragmitis</name>
    <dbReference type="NCBI Taxonomy" id="2478914"/>
    <lineage>
        <taxon>Bacteria</taxon>
        <taxon>Bacillati</taxon>
        <taxon>Actinomycetota</taxon>
        <taxon>Actinomycetes</taxon>
        <taxon>Propionibacteriales</taxon>
        <taxon>Nocardioidaceae</taxon>
        <taxon>Aeromicrobium</taxon>
    </lineage>
</organism>
<keyword evidence="5 7" id="KW-0067">ATP-binding</keyword>
<dbReference type="AlphaFoldDB" id="A0A3L8PLR5"/>
<feature type="domain" description="tRNA(Ile)-lysidine/2-thiocytidine synthase N-terminal" evidence="8">
    <location>
        <begin position="27"/>
        <end position="201"/>
    </location>
</feature>
<dbReference type="PANTHER" id="PTHR43033">
    <property type="entry name" value="TRNA(ILE)-LYSIDINE SYNTHASE-RELATED"/>
    <property type="match status" value="1"/>
</dbReference>
<evidence type="ECO:0000256" key="2">
    <source>
        <dbReference type="ARBA" id="ARBA00022598"/>
    </source>
</evidence>
<dbReference type="GO" id="GO:0005524">
    <property type="term" value="F:ATP binding"/>
    <property type="evidence" value="ECO:0007669"/>
    <property type="project" value="UniProtKB-UniRule"/>
</dbReference>
<dbReference type="InterPro" id="IPR014729">
    <property type="entry name" value="Rossmann-like_a/b/a_fold"/>
</dbReference>
<protein>
    <recommendedName>
        <fullName evidence="7">tRNA(Ile)-lysidine synthase</fullName>
        <ecNumber evidence="7">6.3.4.19</ecNumber>
    </recommendedName>
    <alternativeName>
        <fullName evidence="7">tRNA(Ile)-2-lysyl-cytidine synthase</fullName>
    </alternativeName>
    <alternativeName>
        <fullName evidence="7">tRNA(Ile)-lysidine synthetase</fullName>
    </alternativeName>
</protein>
<evidence type="ECO:0000313" key="10">
    <source>
        <dbReference type="EMBL" id="RLV54952.1"/>
    </source>
</evidence>
<dbReference type="EMBL" id="RDBF01000012">
    <property type="protein sequence ID" value="RLV54952.1"/>
    <property type="molecule type" value="Genomic_DNA"/>
</dbReference>
<dbReference type="EC" id="6.3.4.19" evidence="7"/>
<evidence type="ECO:0000259" key="8">
    <source>
        <dbReference type="Pfam" id="PF01171"/>
    </source>
</evidence>
<name>A0A3L8PLR5_9ACTN</name>
<evidence type="ECO:0000256" key="3">
    <source>
        <dbReference type="ARBA" id="ARBA00022694"/>
    </source>
</evidence>
<comment type="caution">
    <text evidence="10">The sequence shown here is derived from an EMBL/GenBank/DDBJ whole genome shotgun (WGS) entry which is preliminary data.</text>
</comment>
<reference evidence="10 11" key="1">
    <citation type="submission" date="2018-10" db="EMBL/GenBank/DDBJ databases">
        <title>Aeromicrobium sp. 9W16Y-2 whole genome shotgun sequence.</title>
        <authorList>
            <person name="Li F."/>
        </authorList>
    </citation>
    <scope>NUCLEOTIDE SEQUENCE [LARGE SCALE GENOMIC DNA]</scope>
    <source>
        <strain evidence="10 11">9W16Y-2</strain>
    </source>
</reference>
<feature type="binding site" evidence="7">
    <location>
        <begin position="32"/>
        <end position="37"/>
    </location>
    <ligand>
        <name>ATP</name>
        <dbReference type="ChEBI" id="CHEBI:30616"/>
    </ligand>
</feature>
<dbReference type="InterPro" id="IPR012094">
    <property type="entry name" value="tRNA_Ile_lys_synt"/>
</dbReference>
<dbReference type="Pfam" id="PF09179">
    <property type="entry name" value="TilS"/>
    <property type="match status" value="1"/>
</dbReference>
<evidence type="ECO:0000259" key="9">
    <source>
        <dbReference type="Pfam" id="PF09179"/>
    </source>
</evidence>
<keyword evidence="11" id="KW-1185">Reference proteome</keyword>
<dbReference type="Gene3D" id="3.40.50.620">
    <property type="entry name" value="HUPs"/>
    <property type="match status" value="1"/>
</dbReference>
<sequence>MGGRLEPVVARARALVRDAIAADDRPLLVALSGGADSLALAAVTAFVARKSSRTARAVVIDHGLQPGSDRIAAHAAEQAERLGLASRVVAVDVAAADEGIESAARRVRYAALEADAAVDDALVLLAHTLDDQAETVLLGLGRGSGPRSIAGMPARDGRWVRPFLRLRRAETESICRAHELTWWDDPHNLDPRFRRVRIRQELLPLMDDVLGGGVAAALARTADLVRADTEMLDVLAERAHTDDAEALRAMPAALRLRVLRRLALGGGAAAGELSAEHLARVDELVTDWRGQQRVELPGHVSVVRSGNRLRCIRTPVAG</sequence>
<dbReference type="SUPFAM" id="SSF82829">
    <property type="entry name" value="MesJ substrate recognition domain-like"/>
    <property type="match status" value="1"/>
</dbReference>
<dbReference type="CDD" id="cd01992">
    <property type="entry name" value="TilS_N"/>
    <property type="match status" value="1"/>
</dbReference>
<proteinExistence type="inferred from homology"/>
<dbReference type="NCBIfam" id="TIGR02432">
    <property type="entry name" value="lysidine_TilS_N"/>
    <property type="match status" value="1"/>
</dbReference>
<gene>
    <name evidence="7 10" type="primary">tilS</name>
    <name evidence="10" type="ORF">D9V41_14135</name>
</gene>
<dbReference type="Proteomes" id="UP000282515">
    <property type="component" value="Unassembled WGS sequence"/>
</dbReference>
<dbReference type="InterPro" id="IPR015262">
    <property type="entry name" value="tRNA_Ile_lys_synt_subst-bd"/>
</dbReference>
<dbReference type="InterPro" id="IPR012795">
    <property type="entry name" value="tRNA_Ile_lys_synt_N"/>
</dbReference>